<feature type="domain" description="Lactate racemase C-terminal" evidence="2">
    <location>
        <begin position="287"/>
        <end position="424"/>
    </location>
</feature>
<dbReference type="NCBIfam" id="NF033504">
    <property type="entry name" value="Ni_dep_LarA"/>
    <property type="match status" value="1"/>
</dbReference>
<proteinExistence type="predicted"/>
<evidence type="ECO:0000259" key="1">
    <source>
        <dbReference type="Pfam" id="PF09861"/>
    </source>
</evidence>
<dbReference type="Pfam" id="PF09861">
    <property type="entry name" value="Lar_N"/>
    <property type="match status" value="1"/>
</dbReference>
<evidence type="ECO:0000259" key="2">
    <source>
        <dbReference type="Pfam" id="PF21113"/>
    </source>
</evidence>
<dbReference type="Pfam" id="PF21113">
    <property type="entry name" value="LarA_C"/>
    <property type="match status" value="1"/>
</dbReference>
<dbReference type="PANTHER" id="PTHR33171:SF17">
    <property type="entry name" value="LARA-LIKE N-TERMINAL DOMAIN-CONTAINING PROTEIN"/>
    <property type="match status" value="1"/>
</dbReference>
<sequence length="435" mass="47143">MAQHYMKYGDREFSVELGNGLIAAELHSNAVALPAKSALEHINEALDNPIGSPRLEEMLKPGQTVCIVVPDSTRLWQSPNVYVPAVVARLNKCGIRDADIRILTATGTHRPMTREEHIAIVSEDIYNRIQVIDHKCRDAADMVKAGVTSNGTEVWFNRFAMECDHIILTGGVVYHFLAGYGGGPKYLLPGIASYETIQRHHNLALNKGFGSGTNAAVRSANMETSNIFHADLEEAALLAKPSFLLNVVVDDNYNIIKAVAGDMVQAHREACALVDAIDGVNVGERTPLVIASAGGAPKDINFYQTIKTLANALAVVSEGGTIIILSACTEGFGSPDTQHQICDFDNMDAREKDLRENFSIGSYVGFLFAESAEKHNLIMVSSMNAADFAKTKIHITTTLDEALALAKKLNGGKDLRATLLPHGANTLPKLQTPRR</sequence>
<gene>
    <name evidence="3" type="ORF">KM92DES2_11565</name>
</gene>
<evidence type="ECO:0000313" key="3">
    <source>
        <dbReference type="EMBL" id="SBW01837.1"/>
    </source>
</evidence>
<dbReference type="Gene3D" id="3.90.226.30">
    <property type="match status" value="1"/>
</dbReference>
<name>A0A212JQZ6_9BACT</name>
<protein>
    <submittedName>
        <fullName evidence="3">Uncharacterized protein</fullName>
    </submittedName>
</protein>
<dbReference type="AlphaFoldDB" id="A0A212JQZ6"/>
<dbReference type="InterPro" id="IPR018657">
    <property type="entry name" value="LarA-like_N"/>
</dbReference>
<dbReference type="PANTHER" id="PTHR33171">
    <property type="entry name" value="LAR_N DOMAIN-CONTAINING PROTEIN"/>
    <property type="match status" value="1"/>
</dbReference>
<dbReference type="InterPro" id="IPR048068">
    <property type="entry name" value="LarA-like"/>
</dbReference>
<dbReference type="GO" id="GO:0050043">
    <property type="term" value="F:lactate racemase activity"/>
    <property type="evidence" value="ECO:0007669"/>
    <property type="project" value="InterPro"/>
</dbReference>
<dbReference type="InterPro" id="IPR043166">
    <property type="entry name" value="LarA-like_C"/>
</dbReference>
<reference evidence="3" key="1">
    <citation type="submission" date="2016-04" db="EMBL/GenBank/DDBJ databases">
        <authorList>
            <person name="Evans L.H."/>
            <person name="Alamgir A."/>
            <person name="Owens N."/>
            <person name="Weber N.D."/>
            <person name="Virtaneva K."/>
            <person name="Barbian K."/>
            <person name="Babar A."/>
            <person name="Rosenke K."/>
        </authorList>
    </citation>
    <scope>NUCLEOTIDE SEQUENCE</scope>
    <source>
        <strain evidence="3">92-2</strain>
    </source>
</reference>
<accession>A0A212JQZ6</accession>
<organism evidence="3">
    <name type="scientific">uncultured Desulfovibrio sp</name>
    <dbReference type="NCBI Taxonomy" id="167968"/>
    <lineage>
        <taxon>Bacteria</taxon>
        <taxon>Pseudomonadati</taxon>
        <taxon>Thermodesulfobacteriota</taxon>
        <taxon>Desulfovibrionia</taxon>
        <taxon>Desulfovibrionales</taxon>
        <taxon>Desulfovibrionaceae</taxon>
        <taxon>Desulfovibrio</taxon>
        <taxon>environmental samples</taxon>
    </lineage>
</organism>
<dbReference type="Gene3D" id="3.40.50.11440">
    <property type="match status" value="1"/>
</dbReference>
<dbReference type="InterPro" id="IPR047926">
    <property type="entry name" value="Ni_dep_LarA"/>
</dbReference>
<dbReference type="EMBL" id="FLUP01000001">
    <property type="protein sequence ID" value="SBW01837.1"/>
    <property type="molecule type" value="Genomic_DNA"/>
</dbReference>
<dbReference type="RefSeq" id="WP_227118115.1">
    <property type="nucleotide sequence ID" value="NZ_LT598928.1"/>
</dbReference>
<dbReference type="InterPro" id="IPR048520">
    <property type="entry name" value="LarA_C"/>
</dbReference>
<feature type="domain" description="LarA-like N-terminal" evidence="1">
    <location>
        <begin position="8"/>
        <end position="206"/>
    </location>
</feature>